<reference evidence="7 8" key="1">
    <citation type="journal article" date="2019" name="Int. J. Syst. Evol. Microbiol.">
        <title>The Global Catalogue of Microorganisms (GCM) 10K type strain sequencing project: providing services to taxonomists for standard genome sequencing and annotation.</title>
        <authorList>
            <consortium name="The Broad Institute Genomics Platform"/>
            <consortium name="The Broad Institute Genome Sequencing Center for Infectious Disease"/>
            <person name="Wu L."/>
            <person name="Ma J."/>
        </authorList>
    </citation>
    <scope>NUCLEOTIDE SEQUENCE [LARGE SCALE GENOMIC DNA]</scope>
    <source>
        <strain evidence="7 8">JCM 13004</strain>
    </source>
</reference>
<gene>
    <name evidence="7" type="ORF">GCM10009665_40380</name>
</gene>
<keyword evidence="2" id="KW-0521">NADP</keyword>
<dbReference type="PANTHER" id="PTHR43490:SF99">
    <property type="entry name" value="SHORT-CHAIN DEHYDROGENASE_REDUCTASE"/>
    <property type="match status" value="1"/>
</dbReference>
<dbReference type="Pfam" id="PF00106">
    <property type="entry name" value="adh_short"/>
    <property type="match status" value="1"/>
</dbReference>
<accession>A0ABN1WCI9</accession>
<dbReference type="Gene3D" id="3.40.50.720">
    <property type="entry name" value="NAD(P)-binding Rossmann-like Domain"/>
    <property type="match status" value="1"/>
</dbReference>
<dbReference type="InterPro" id="IPR020904">
    <property type="entry name" value="Sc_DH/Rdtase_CS"/>
</dbReference>
<evidence type="ECO:0000256" key="2">
    <source>
        <dbReference type="ARBA" id="ARBA00022857"/>
    </source>
</evidence>
<evidence type="ECO:0000256" key="5">
    <source>
        <dbReference type="SAM" id="MobiDB-lite"/>
    </source>
</evidence>
<dbReference type="EMBL" id="BAAALF010000071">
    <property type="protein sequence ID" value="GAA1245446.1"/>
    <property type="molecule type" value="Genomic_DNA"/>
</dbReference>
<dbReference type="SUPFAM" id="SSF51735">
    <property type="entry name" value="NAD(P)-binding Rossmann-fold domains"/>
    <property type="match status" value="1"/>
</dbReference>
<evidence type="ECO:0000313" key="7">
    <source>
        <dbReference type="EMBL" id="GAA1245446.1"/>
    </source>
</evidence>
<evidence type="ECO:0000256" key="1">
    <source>
        <dbReference type="ARBA" id="ARBA00006484"/>
    </source>
</evidence>
<protein>
    <submittedName>
        <fullName evidence="7">SDR family oxidoreductase</fullName>
    </submittedName>
</protein>
<dbReference type="InterPro" id="IPR036291">
    <property type="entry name" value="NAD(P)-bd_dom_sf"/>
</dbReference>
<dbReference type="SMART" id="SM00822">
    <property type="entry name" value="PKS_KR"/>
    <property type="match status" value="1"/>
</dbReference>
<keyword evidence="8" id="KW-1185">Reference proteome</keyword>
<dbReference type="PRINTS" id="PR00080">
    <property type="entry name" value="SDRFAMILY"/>
</dbReference>
<evidence type="ECO:0000313" key="8">
    <source>
        <dbReference type="Proteomes" id="UP001500037"/>
    </source>
</evidence>
<sequence length="262" mass="26806">MTQADLDQRQAEAGDTMTGAGTGTGNGSDGTVAVVTGGNRGIGLEVCRQLAALGQRVVLTARDPAKARAAAAQLRAEAGAEAALEAFPLDVTSDRGAEALATHLTERYGRVDVLVNNAAITYDTWQRTSTADLGTVRSAGETNLYGPWRVTQALLPLLRASRRPRVVNVSSGAGALADLGAGTPAYSITKLALNGLTLMLARELDSEGILVNAVCPGWVATDMGGAGGRPVAEGAAGVVWAATLPEGGPTGGFFRDGRPIPW</sequence>
<evidence type="ECO:0000256" key="3">
    <source>
        <dbReference type="ARBA" id="ARBA00023002"/>
    </source>
</evidence>
<keyword evidence="3" id="KW-0560">Oxidoreductase</keyword>
<name>A0ABN1WCI9_9ACTN</name>
<feature type="compositionally biased region" description="Basic and acidic residues" evidence="5">
    <location>
        <begin position="1"/>
        <end position="12"/>
    </location>
</feature>
<feature type="domain" description="Ketoreductase" evidence="6">
    <location>
        <begin position="31"/>
        <end position="218"/>
    </location>
</feature>
<comment type="similarity">
    <text evidence="1 4">Belongs to the short-chain dehydrogenases/reductases (SDR) family.</text>
</comment>
<comment type="caution">
    <text evidence="7">The sequence shown here is derived from an EMBL/GenBank/DDBJ whole genome shotgun (WGS) entry which is preliminary data.</text>
</comment>
<evidence type="ECO:0000256" key="4">
    <source>
        <dbReference type="RuleBase" id="RU000363"/>
    </source>
</evidence>
<organism evidence="7 8">
    <name type="scientific">Kitasatospora nipponensis</name>
    <dbReference type="NCBI Taxonomy" id="258049"/>
    <lineage>
        <taxon>Bacteria</taxon>
        <taxon>Bacillati</taxon>
        <taxon>Actinomycetota</taxon>
        <taxon>Actinomycetes</taxon>
        <taxon>Kitasatosporales</taxon>
        <taxon>Streptomycetaceae</taxon>
        <taxon>Kitasatospora</taxon>
    </lineage>
</organism>
<dbReference type="Proteomes" id="UP001500037">
    <property type="component" value="Unassembled WGS sequence"/>
</dbReference>
<dbReference type="PRINTS" id="PR00081">
    <property type="entry name" value="GDHRDH"/>
</dbReference>
<feature type="region of interest" description="Disordered" evidence="5">
    <location>
        <begin position="1"/>
        <end position="32"/>
    </location>
</feature>
<dbReference type="InterPro" id="IPR057326">
    <property type="entry name" value="KR_dom"/>
</dbReference>
<dbReference type="PANTHER" id="PTHR43490">
    <property type="entry name" value="(+)-NEOMENTHOL DEHYDROGENASE"/>
    <property type="match status" value="1"/>
</dbReference>
<dbReference type="PROSITE" id="PS00061">
    <property type="entry name" value="ADH_SHORT"/>
    <property type="match status" value="1"/>
</dbReference>
<evidence type="ECO:0000259" key="6">
    <source>
        <dbReference type="SMART" id="SM00822"/>
    </source>
</evidence>
<proteinExistence type="inferred from homology"/>
<dbReference type="InterPro" id="IPR002347">
    <property type="entry name" value="SDR_fam"/>
</dbReference>